<proteinExistence type="predicted"/>
<dbReference type="RefSeq" id="WP_210887474.1">
    <property type="nucleotide sequence ID" value="NZ_CAKJVE010000004.1"/>
</dbReference>
<sequence length="64" mass="7156">MNKEKIEEVLSRFSDDMGVLITQCCDDGEITELPPKDIVELIINSWCDTVSSLDALGINVRTEL</sequence>
<name>A0AA86MHS3_9CLOT</name>
<protein>
    <submittedName>
        <fullName evidence="1">Uncharacterized protein</fullName>
    </submittedName>
</protein>
<dbReference type="Proteomes" id="UP000789738">
    <property type="component" value="Unassembled WGS sequence"/>
</dbReference>
<gene>
    <name evidence="1" type="ORF">CNEO_40420</name>
</gene>
<organism evidence="1 2">
    <name type="scientific">Clostridium neonatale</name>
    <dbReference type="NCBI Taxonomy" id="137838"/>
    <lineage>
        <taxon>Bacteria</taxon>
        <taxon>Bacillati</taxon>
        <taxon>Bacillota</taxon>
        <taxon>Clostridia</taxon>
        <taxon>Eubacteriales</taxon>
        <taxon>Clostridiaceae</taxon>
        <taxon>Clostridium</taxon>
    </lineage>
</organism>
<dbReference type="AlphaFoldDB" id="A0AA86MHS3"/>
<comment type="caution">
    <text evidence="1">The sequence shown here is derived from an EMBL/GenBank/DDBJ whole genome shotgun (WGS) entry which is preliminary data.</text>
</comment>
<evidence type="ECO:0000313" key="1">
    <source>
        <dbReference type="EMBL" id="CAG9703186.1"/>
    </source>
</evidence>
<reference evidence="1" key="1">
    <citation type="submission" date="2021-10" db="EMBL/GenBank/DDBJ databases">
        <authorList>
            <person name="Mesa V."/>
        </authorList>
    </citation>
    <scope>NUCLEOTIDE SEQUENCE</scope>
    <source>
        <strain evidence="1">CC3_PB</strain>
    </source>
</reference>
<accession>A0AA86MHS3</accession>
<evidence type="ECO:0000313" key="2">
    <source>
        <dbReference type="Proteomes" id="UP000789738"/>
    </source>
</evidence>
<dbReference type="EMBL" id="CAKJVE010000004">
    <property type="protein sequence ID" value="CAG9703186.1"/>
    <property type="molecule type" value="Genomic_DNA"/>
</dbReference>